<gene>
    <name evidence="1" type="ORF">IscW_ISCW021683</name>
</gene>
<dbReference type="OrthoDB" id="2020852at2759"/>
<dbReference type="EMBL" id="DS870785">
    <property type="protein sequence ID" value="EEC14620.1"/>
    <property type="molecule type" value="Genomic_DNA"/>
</dbReference>
<sequence length="129" mass="14646">MHTTRVASLWSEMVEMLREEEQSLNAKAAQRVAAAEFRREKGLLVEKHGENMRQVQAKFERGSSARDATHREQLLTIVKSILEAERGSVRLSGRVCFFSLSLWRHPVAVPRALRWLGTTEKSADGSDKL</sequence>
<dbReference type="VEuPathDB" id="VectorBase:ISCI021683"/>
<accession>B7Q6Z8</accession>
<dbReference type="InParanoid" id="B7Q6Z8"/>
<dbReference type="Proteomes" id="UP000001555">
    <property type="component" value="Unassembled WGS sequence"/>
</dbReference>
<dbReference type="HOGENOM" id="CLU_1951160_0_0_1"/>
<reference evidence="1 3" key="1">
    <citation type="submission" date="2008-03" db="EMBL/GenBank/DDBJ databases">
        <title>Annotation of Ixodes scapularis.</title>
        <authorList>
            <consortium name="Ixodes scapularis Genome Project Consortium"/>
            <person name="Caler E."/>
            <person name="Hannick L.I."/>
            <person name="Bidwell S."/>
            <person name="Joardar V."/>
            <person name="Thiagarajan M."/>
            <person name="Amedeo P."/>
            <person name="Galinsky K.J."/>
            <person name="Schobel S."/>
            <person name="Inman J."/>
            <person name="Hostetler J."/>
            <person name="Miller J."/>
            <person name="Hammond M."/>
            <person name="Megy K."/>
            <person name="Lawson D."/>
            <person name="Kodira C."/>
            <person name="Sutton G."/>
            <person name="Meyer J."/>
            <person name="Hill C.A."/>
            <person name="Birren B."/>
            <person name="Nene V."/>
            <person name="Collins F."/>
            <person name="Alarcon-Chaidez F."/>
            <person name="Wikel S."/>
            <person name="Strausberg R."/>
        </authorList>
    </citation>
    <scope>NUCLEOTIDE SEQUENCE [LARGE SCALE GENOMIC DNA]</scope>
    <source>
        <strain evidence="3">Wikel</strain>
        <strain evidence="1">Wikel colony</strain>
    </source>
</reference>
<dbReference type="EnsemblMetazoa" id="ISCW021683-RA">
    <property type="protein sequence ID" value="ISCW021683-PA"/>
    <property type="gene ID" value="ISCW021683"/>
</dbReference>
<dbReference type="VEuPathDB" id="VectorBase:ISCP_011622"/>
<reference evidence="2" key="2">
    <citation type="submission" date="2020-05" db="UniProtKB">
        <authorList>
            <consortium name="EnsemblMetazoa"/>
        </authorList>
    </citation>
    <scope>IDENTIFICATION</scope>
    <source>
        <strain evidence="2">wikel</strain>
    </source>
</reference>
<organism>
    <name type="scientific">Ixodes scapularis</name>
    <name type="common">Black-legged tick</name>
    <name type="synonym">Deer tick</name>
    <dbReference type="NCBI Taxonomy" id="6945"/>
    <lineage>
        <taxon>Eukaryota</taxon>
        <taxon>Metazoa</taxon>
        <taxon>Ecdysozoa</taxon>
        <taxon>Arthropoda</taxon>
        <taxon>Chelicerata</taxon>
        <taxon>Arachnida</taxon>
        <taxon>Acari</taxon>
        <taxon>Parasitiformes</taxon>
        <taxon>Ixodida</taxon>
        <taxon>Ixodoidea</taxon>
        <taxon>Ixodidae</taxon>
        <taxon>Ixodinae</taxon>
        <taxon>Ixodes</taxon>
    </lineage>
</organism>
<name>B7Q6Z8_IXOSC</name>
<dbReference type="PaxDb" id="6945-B7Q6Z8"/>
<evidence type="ECO:0000313" key="3">
    <source>
        <dbReference type="Proteomes" id="UP000001555"/>
    </source>
</evidence>
<keyword evidence="3" id="KW-1185">Reference proteome</keyword>
<dbReference type="EMBL" id="ABJB010215553">
    <property type="status" value="NOT_ANNOTATED_CDS"/>
    <property type="molecule type" value="Genomic_DNA"/>
</dbReference>
<protein>
    <submittedName>
        <fullName evidence="1 2">Uncharacterized protein</fullName>
    </submittedName>
</protein>
<evidence type="ECO:0000313" key="2">
    <source>
        <dbReference type="EnsemblMetazoa" id="ISCW021683-PA"/>
    </source>
</evidence>
<dbReference type="AlphaFoldDB" id="B7Q6Z8"/>
<dbReference type="VEuPathDB" id="VectorBase:ISCW021683"/>
<evidence type="ECO:0000313" key="1">
    <source>
        <dbReference type="EMBL" id="EEC14620.1"/>
    </source>
</evidence>
<proteinExistence type="predicted"/>